<accession>A0A6A3V8W3</accession>
<proteinExistence type="predicted"/>
<comment type="caution">
    <text evidence="1">The sequence shown here is derived from an EMBL/GenBank/DDBJ whole genome shotgun (WGS) entry which is preliminary data.</text>
</comment>
<organism evidence="1 2">
    <name type="scientific">Phytophthora fragariae</name>
    <dbReference type="NCBI Taxonomy" id="53985"/>
    <lineage>
        <taxon>Eukaryota</taxon>
        <taxon>Sar</taxon>
        <taxon>Stramenopiles</taxon>
        <taxon>Oomycota</taxon>
        <taxon>Peronosporomycetes</taxon>
        <taxon>Peronosporales</taxon>
        <taxon>Peronosporaceae</taxon>
        <taxon>Phytophthora</taxon>
    </lineage>
</organism>
<dbReference type="AlphaFoldDB" id="A0A6A3V8W3"/>
<dbReference type="Proteomes" id="UP000433483">
    <property type="component" value="Unassembled WGS sequence"/>
</dbReference>
<evidence type="ECO:0000313" key="2">
    <source>
        <dbReference type="Proteomes" id="UP000433483"/>
    </source>
</evidence>
<evidence type="ECO:0000313" key="1">
    <source>
        <dbReference type="EMBL" id="KAE9163179.1"/>
    </source>
</evidence>
<reference evidence="1 2" key="1">
    <citation type="submission" date="2018-08" db="EMBL/GenBank/DDBJ databases">
        <title>Genomic investigation of the strawberry pathogen Phytophthora fragariae indicates pathogenicity is determined by transcriptional variation in three key races.</title>
        <authorList>
            <person name="Adams T.M."/>
            <person name="Armitage A.D."/>
            <person name="Sobczyk M.K."/>
            <person name="Bates H.J."/>
            <person name="Dunwell J.M."/>
            <person name="Nellist C.F."/>
            <person name="Harrison R.J."/>
        </authorList>
    </citation>
    <scope>NUCLEOTIDE SEQUENCE [LARGE SCALE GENOMIC DNA]</scope>
    <source>
        <strain evidence="1 2">NOV-27</strain>
    </source>
</reference>
<dbReference type="OrthoDB" id="128218at2759"/>
<dbReference type="EMBL" id="QXGB01005406">
    <property type="protein sequence ID" value="KAE9163179.1"/>
    <property type="molecule type" value="Genomic_DNA"/>
</dbReference>
<name>A0A6A3V8W3_9STRA</name>
<protein>
    <submittedName>
        <fullName evidence="1">Uncharacterized protein</fullName>
    </submittedName>
</protein>
<gene>
    <name evidence="1" type="ORF">PF005_g30549</name>
</gene>
<sequence length="166" mass="18248">MKCAKVDCNWGDLAETSPCCVCGRLVHHLCSNELCTQPDVDLSKSHSCVSRFFNADSESQEFTPSSTSGISCSSDATVIRDGLAHNMVTTPAFHDFLAGVTGDPNVTIPSSKTYNDILDNHFERFTQDASELFLEEFKELDETPFMTVEHDLWTNSSKNSIVGVSV</sequence>
<keyword evidence="2" id="KW-1185">Reference proteome</keyword>